<proteinExistence type="predicted"/>
<evidence type="ECO:0000256" key="1">
    <source>
        <dbReference type="SAM" id="MobiDB-lite"/>
    </source>
</evidence>
<feature type="compositionally biased region" description="Basic residues" evidence="1">
    <location>
        <begin position="59"/>
        <end position="69"/>
    </location>
</feature>
<feature type="chain" id="PRO_5040171878" description="Secreted protein" evidence="2">
    <location>
        <begin position="24"/>
        <end position="113"/>
    </location>
</feature>
<comment type="caution">
    <text evidence="3">The sequence shown here is derived from an EMBL/GenBank/DDBJ whole genome shotgun (WGS) entry which is preliminary data.</text>
</comment>
<reference evidence="3" key="1">
    <citation type="journal article" date="2020" name="Stud. Mycol.">
        <title>101 Dothideomycetes genomes: a test case for predicting lifestyles and emergence of pathogens.</title>
        <authorList>
            <person name="Haridas S."/>
            <person name="Albert R."/>
            <person name="Binder M."/>
            <person name="Bloem J."/>
            <person name="Labutti K."/>
            <person name="Salamov A."/>
            <person name="Andreopoulos B."/>
            <person name="Baker S."/>
            <person name="Barry K."/>
            <person name="Bills G."/>
            <person name="Bluhm B."/>
            <person name="Cannon C."/>
            <person name="Castanera R."/>
            <person name="Culley D."/>
            <person name="Daum C."/>
            <person name="Ezra D."/>
            <person name="Gonzalez J."/>
            <person name="Henrissat B."/>
            <person name="Kuo A."/>
            <person name="Liang C."/>
            <person name="Lipzen A."/>
            <person name="Lutzoni F."/>
            <person name="Magnuson J."/>
            <person name="Mondo S."/>
            <person name="Nolan M."/>
            <person name="Ohm R."/>
            <person name="Pangilinan J."/>
            <person name="Park H.-J."/>
            <person name="Ramirez L."/>
            <person name="Alfaro M."/>
            <person name="Sun H."/>
            <person name="Tritt A."/>
            <person name="Yoshinaga Y."/>
            <person name="Zwiers L.-H."/>
            <person name="Turgeon B."/>
            <person name="Goodwin S."/>
            <person name="Spatafora J."/>
            <person name="Crous P."/>
            <person name="Grigoriev I."/>
        </authorList>
    </citation>
    <scope>NUCLEOTIDE SEQUENCE</scope>
    <source>
        <strain evidence="3">CBS 121410</strain>
    </source>
</reference>
<keyword evidence="2" id="KW-0732">Signal</keyword>
<feature type="compositionally biased region" description="Polar residues" evidence="1">
    <location>
        <begin position="102"/>
        <end position="113"/>
    </location>
</feature>
<dbReference type="EMBL" id="ML978821">
    <property type="protein sequence ID" value="KAF2083236.1"/>
    <property type="molecule type" value="Genomic_DNA"/>
</dbReference>
<evidence type="ECO:0008006" key="5">
    <source>
        <dbReference type="Google" id="ProtNLM"/>
    </source>
</evidence>
<name>A0A9P4LUM3_9PEZI</name>
<sequence>MQPRLFFPLAELWLLAVYSPPEARHKSQPKPSALSAASILLLLHRLPPVRNRRHLLAAHLPHHPPRPHRPSLFTSIYETHPPSRLGSAGPTTRDLWRPAVSPSPTFSAGTENR</sequence>
<dbReference type="Proteomes" id="UP000799776">
    <property type="component" value="Unassembled WGS sequence"/>
</dbReference>
<feature type="region of interest" description="Disordered" evidence="1">
    <location>
        <begin position="59"/>
        <end position="113"/>
    </location>
</feature>
<accession>A0A9P4LUM3</accession>
<evidence type="ECO:0000313" key="3">
    <source>
        <dbReference type="EMBL" id="KAF2083236.1"/>
    </source>
</evidence>
<evidence type="ECO:0000256" key="2">
    <source>
        <dbReference type="SAM" id="SignalP"/>
    </source>
</evidence>
<protein>
    <recommendedName>
        <fullName evidence="5">Secreted protein</fullName>
    </recommendedName>
</protein>
<evidence type="ECO:0000313" key="4">
    <source>
        <dbReference type="Proteomes" id="UP000799776"/>
    </source>
</evidence>
<keyword evidence="4" id="KW-1185">Reference proteome</keyword>
<gene>
    <name evidence="3" type="ORF">K490DRAFT_60658</name>
</gene>
<dbReference type="AlphaFoldDB" id="A0A9P4LUM3"/>
<feature type="signal peptide" evidence="2">
    <location>
        <begin position="1"/>
        <end position="23"/>
    </location>
</feature>
<organism evidence="3 4">
    <name type="scientific">Saccharata proteae CBS 121410</name>
    <dbReference type="NCBI Taxonomy" id="1314787"/>
    <lineage>
        <taxon>Eukaryota</taxon>
        <taxon>Fungi</taxon>
        <taxon>Dikarya</taxon>
        <taxon>Ascomycota</taxon>
        <taxon>Pezizomycotina</taxon>
        <taxon>Dothideomycetes</taxon>
        <taxon>Dothideomycetes incertae sedis</taxon>
        <taxon>Botryosphaeriales</taxon>
        <taxon>Saccharataceae</taxon>
        <taxon>Saccharata</taxon>
    </lineage>
</organism>